<proteinExistence type="predicted"/>
<reference evidence="1" key="1">
    <citation type="journal article" date="2021" name="Proc. Natl. Acad. Sci. U.S.A.">
        <title>A Catalog of Tens of Thousands of Viruses from Human Metagenomes Reveals Hidden Associations with Chronic Diseases.</title>
        <authorList>
            <person name="Tisza M.J."/>
            <person name="Buck C.B."/>
        </authorList>
    </citation>
    <scope>NUCLEOTIDE SEQUENCE</scope>
    <source>
        <strain evidence="1">CtyaR3</strain>
    </source>
</reference>
<accession>A0A8S5T4C4</accession>
<organism evidence="1">
    <name type="scientific">Caudovirales sp. ctyaR3</name>
    <dbReference type="NCBI Taxonomy" id="2827640"/>
    <lineage>
        <taxon>Viruses</taxon>
        <taxon>Duplodnaviria</taxon>
        <taxon>Heunggongvirae</taxon>
        <taxon>Uroviricota</taxon>
        <taxon>Caudoviricetes</taxon>
    </lineage>
</organism>
<sequence length="104" mass="11839">MMIATLPPHSSAALIRSSADQRFMRTLLLIACLLLMPRTSARSVCFFPVMESSPLMMSDTVMCSSTPFMYRVHQNQLLVNLFYFKVNQKSLSKLLTSKPKRCTM</sequence>
<dbReference type="EMBL" id="BK032746">
    <property type="protein sequence ID" value="DAF58089.1"/>
    <property type="molecule type" value="Genomic_DNA"/>
</dbReference>
<protein>
    <submittedName>
        <fullName evidence="1">Uncharacterized protein</fullName>
    </submittedName>
</protein>
<name>A0A8S5T4C4_9CAUD</name>
<evidence type="ECO:0000313" key="1">
    <source>
        <dbReference type="EMBL" id="DAF58089.1"/>
    </source>
</evidence>